<keyword evidence="3 5" id="KW-1133">Transmembrane helix</keyword>
<protein>
    <submittedName>
        <fullName evidence="6">EI24 domain-containing protein</fullName>
    </submittedName>
</protein>
<evidence type="ECO:0000256" key="3">
    <source>
        <dbReference type="ARBA" id="ARBA00022989"/>
    </source>
</evidence>
<feature type="transmembrane region" description="Helical" evidence="5">
    <location>
        <begin position="126"/>
        <end position="146"/>
    </location>
</feature>
<gene>
    <name evidence="6" type="ORF">LGQ03_05540</name>
</gene>
<dbReference type="EMBL" id="JAJATZ010000002">
    <property type="protein sequence ID" value="MCB5198696.1"/>
    <property type="molecule type" value="Genomic_DNA"/>
</dbReference>
<evidence type="ECO:0000256" key="2">
    <source>
        <dbReference type="ARBA" id="ARBA00022692"/>
    </source>
</evidence>
<reference evidence="6" key="1">
    <citation type="submission" date="2021-10" db="EMBL/GenBank/DDBJ databases">
        <title>Loktanella gaetbuli sp. nov., isolated from a tidal flat.</title>
        <authorList>
            <person name="Park S."/>
            <person name="Yoon J.-H."/>
        </authorList>
    </citation>
    <scope>NUCLEOTIDE SEQUENCE</scope>
    <source>
        <strain evidence="6">TSTF-M6</strain>
    </source>
</reference>
<feature type="transmembrane region" description="Helical" evidence="5">
    <location>
        <begin position="21"/>
        <end position="47"/>
    </location>
</feature>
<keyword evidence="4 5" id="KW-0472">Membrane</keyword>
<feature type="transmembrane region" description="Helical" evidence="5">
    <location>
        <begin position="67"/>
        <end position="87"/>
    </location>
</feature>
<evidence type="ECO:0000313" key="7">
    <source>
        <dbReference type="Proteomes" id="UP001138961"/>
    </source>
</evidence>
<name>A0ABS8BT96_9RHOB</name>
<accession>A0ABS8BT96</accession>
<dbReference type="RefSeq" id="WP_226747593.1">
    <property type="nucleotide sequence ID" value="NZ_JAJATZ010000002.1"/>
</dbReference>
<comment type="subcellular location">
    <subcellularLocation>
        <location evidence="1">Membrane</location>
        <topology evidence="1">Multi-pass membrane protein</topology>
    </subcellularLocation>
</comment>
<dbReference type="Proteomes" id="UP001138961">
    <property type="component" value="Unassembled WGS sequence"/>
</dbReference>
<keyword evidence="7" id="KW-1185">Reference proteome</keyword>
<evidence type="ECO:0000256" key="4">
    <source>
        <dbReference type="ARBA" id="ARBA00023136"/>
    </source>
</evidence>
<sequence length="237" mass="25652">MILTAFFKALSQLPDPRFQRVLWLGVGLTLALLVGAYLLILGVIGWFVSDPVSLPWIGEVTWIDNLLGWGSLFGILIASVFLMIPIASAITSLFLDTVAEAVEDAHYPHLPHVAPTSIIDGLRDSIGFLGVLVGANLVALIGYVLLPFAAPFIFYGMNGYLLGREYFQVAAMRRLGRTGAQALRKQHMGTIWTAGILMALPLSIPLVNLFVPIIGAATFTHLYHRITRTAGLADPSG</sequence>
<evidence type="ECO:0000256" key="5">
    <source>
        <dbReference type="SAM" id="Phobius"/>
    </source>
</evidence>
<organism evidence="6 7">
    <name type="scientific">Loktanella gaetbuli</name>
    <dbReference type="NCBI Taxonomy" id="2881335"/>
    <lineage>
        <taxon>Bacteria</taxon>
        <taxon>Pseudomonadati</taxon>
        <taxon>Pseudomonadota</taxon>
        <taxon>Alphaproteobacteria</taxon>
        <taxon>Rhodobacterales</taxon>
        <taxon>Roseobacteraceae</taxon>
        <taxon>Loktanella</taxon>
    </lineage>
</organism>
<evidence type="ECO:0000256" key="1">
    <source>
        <dbReference type="ARBA" id="ARBA00004141"/>
    </source>
</evidence>
<dbReference type="InterPro" id="IPR059112">
    <property type="entry name" value="CysZ/EI24"/>
</dbReference>
<proteinExistence type="predicted"/>
<dbReference type="Pfam" id="PF07264">
    <property type="entry name" value="EI24"/>
    <property type="match status" value="1"/>
</dbReference>
<evidence type="ECO:0000313" key="6">
    <source>
        <dbReference type="EMBL" id="MCB5198696.1"/>
    </source>
</evidence>
<comment type="caution">
    <text evidence="6">The sequence shown here is derived from an EMBL/GenBank/DDBJ whole genome shotgun (WGS) entry which is preliminary data.</text>
</comment>
<feature type="transmembrane region" description="Helical" evidence="5">
    <location>
        <begin position="191"/>
        <end position="214"/>
    </location>
</feature>
<keyword evidence="2 5" id="KW-0812">Transmembrane</keyword>